<dbReference type="InterPro" id="IPR024345">
    <property type="entry name" value="DNA_matur_Phage_T7-like"/>
</dbReference>
<protein>
    <submittedName>
        <fullName evidence="1">Uncharacterized protein</fullName>
    </submittedName>
</protein>
<evidence type="ECO:0000313" key="1">
    <source>
        <dbReference type="EMBL" id="KKL97391.1"/>
    </source>
</evidence>
<dbReference type="AlphaFoldDB" id="A0A0F9H361"/>
<gene>
    <name evidence="1" type="ORF">LCGC14_1834950</name>
</gene>
<proteinExistence type="predicted"/>
<accession>A0A0F9H361</accession>
<comment type="caution">
    <text evidence="1">The sequence shown here is derived from an EMBL/GenBank/DDBJ whole genome shotgun (WGS) entry which is preliminary data.</text>
</comment>
<sequence length="77" mass="8077">MAAQDAVLQELHELVAEKLKEAIESGEAPASVYAQAIKFLSDNNITSVGNAAVGALGTSLKDKFPFTDVSDPTAHPH</sequence>
<dbReference type="Pfam" id="PF11123">
    <property type="entry name" value="DNA_Packaging_2"/>
    <property type="match status" value="1"/>
</dbReference>
<organism evidence="1">
    <name type="scientific">marine sediment metagenome</name>
    <dbReference type="NCBI Taxonomy" id="412755"/>
    <lineage>
        <taxon>unclassified sequences</taxon>
        <taxon>metagenomes</taxon>
        <taxon>ecological metagenomes</taxon>
    </lineage>
</organism>
<dbReference type="EMBL" id="LAZR01018178">
    <property type="protein sequence ID" value="KKL97391.1"/>
    <property type="molecule type" value="Genomic_DNA"/>
</dbReference>
<reference evidence="1" key="1">
    <citation type="journal article" date="2015" name="Nature">
        <title>Complex archaea that bridge the gap between prokaryotes and eukaryotes.</title>
        <authorList>
            <person name="Spang A."/>
            <person name="Saw J.H."/>
            <person name="Jorgensen S.L."/>
            <person name="Zaremba-Niedzwiedzka K."/>
            <person name="Martijn J."/>
            <person name="Lind A.E."/>
            <person name="van Eijk R."/>
            <person name="Schleper C."/>
            <person name="Guy L."/>
            <person name="Ettema T.J."/>
        </authorList>
    </citation>
    <scope>NUCLEOTIDE SEQUENCE</scope>
</reference>
<name>A0A0F9H361_9ZZZZ</name>